<reference evidence="2" key="1">
    <citation type="journal article" date="2024" name="Front. Bioeng. Biotechnol.">
        <title>Genome-scale model development and genomic sequencing of the oleaginous clade Lipomyces.</title>
        <authorList>
            <person name="Czajka J.J."/>
            <person name="Han Y."/>
            <person name="Kim J."/>
            <person name="Mondo S.J."/>
            <person name="Hofstad B.A."/>
            <person name="Robles A."/>
            <person name="Haridas S."/>
            <person name="Riley R."/>
            <person name="LaButti K."/>
            <person name="Pangilinan J."/>
            <person name="Andreopoulos W."/>
            <person name="Lipzen A."/>
            <person name="Yan J."/>
            <person name="Wang M."/>
            <person name="Ng V."/>
            <person name="Grigoriev I.V."/>
            <person name="Spatafora J.W."/>
            <person name="Magnuson J.K."/>
            <person name="Baker S.E."/>
            <person name="Pomraning K.R."/>
        </authorList>
    </citation>
    <scope>NUCLEOTIDE SEQUENCE [LARGE SCALE GENOMIC DNA]</scope>
    <source>
        <strain evidence="2">CBS 7786</strain>
    </source>
</reference>
<organism evidence="1 2">
    <name type="scientific">Lipomyces kononenkoae</name>
    <name type="common">Yeast</name>
    <dbReference type="NCBI Taxonomy" id="34357"/>
    <lineage>
        <taxon>Eukaryota</taxon>
        <taxon>Fungi</taxon>
        <taxon>Dikarya</taxon>
        <taxon>Ascomycota</taxon>
        <taxon>Saccharomycotina</taxon>
        <taxon>Lipomycetes</taxon>
        <taxon>Lipomycetales</taxon>
        <taxon>Lipomycetaceae</taxon>
        <taxon>Lipomyces</taxon>
    </lineage>
</organism>
<evidence type="ECO:0000313" key="1">
    <source>
        <dbReference type="EMBL" id="KAK9239211.1"/>
    </source>
</evidence>
<evidence type="ECO:0000313" key="2">
    <source>
        <dbReference type="Proteomes" id="UP001433508"/>
    </source>
</evidence>
<sequence length="300" mass="34168">MRSATEKWQIWTTPSSGRVAPPYIQRTPGQEEKASKSNVKENLLDVEKEVQKRWDEYQRVQRVLDDEGSDYPKLWYDGDRNVAIVEGPPSPLSCGNGWWLVARMGRCDLDGRRDFLMITVEVGISRPYERVRFAISWSVCALPCPLGIAMQIREGRRNHAPRLYYSSLVEENAAVAEAEEDFRHQLTEHRYGPLVRGGVTWFGRIRQVILETYRVPNEDLAPGTLLDPSKSFESDELFVGDDVPQNLQEIVVGDCIPDHILNGEAIGATPVNFFSRDWFEGRFQNGMVTKAGNRMRPGPE</sequence>
<accession>A0ACC3T6G7</accession>
<dbReference type="EMBL" id="MU971348">
    <property type="protein sequence ID" value="KAK9239211.1"/>
    <property type="molecule type" value="Genomic_DNA"/>
</dbReference>
<protein>
    <submittedName>
        <fullName evidence="1">Uncharacterized protein</fullName>
    </submittedName>
</protein>
<gene>
    <name evidence="1" type="ORF">V1525DRAFT_424826</name>
</gene>
<keyword evidence="2" id="KW-1185">Reference proteome</keyword>
<comment type="caution">
    <text evidence="1">The sequence shown here is derived from an EMBL/GenBank/DDBJ whole genome shotgun (WGS) entry which is preliminary data.</text>
</comment>
<proteinExistence type="predicted"/>
<dbReference type="Proteomes" id="UP001433508">
    <property type="component" value="Unassembled WGS sequence"/>
</dbReference>
<name>A0ACC3T6G7_LIPKO</name>